<dbReference type="PANTHER" id="PTHR24198:SF165">
    <property type="entry name" value="ANKYRIN REPEAT-CONTAINING PROTEIN-RELATED"/>
    <property type="match status" value="1"/>
</dbReference>
<dbReference type="InterPro" id="IPR036770">
    <property type="entry name" value="Ankyrin_rpt-contain_sf"/>
</dbReference>
<evidence type="ECO:0000256" key="2">
    <source>
        <dbReference type="ARBA" id="ARBA00023043"/>
    </source>
</evidence>
<dbReference type="Proteomes" id="UP001373714">
    <property type="component" value="Unassembled WGS sequence"/>
</dbReference>
<dbReference type="AlphaFoldDB" id="A0AAV9UZJ2"/>
<evidence type="ECO:0000256" key="1">
    <source>
        <dbReference type="ARBA" id="ARBA00022737"/>
    </source>
</evidence>
<dbReference type="SUPFAM" id="SSF48403">
    <property type="entry name" value="Ankyrin repeat"/>
    <property type="match status" value="1"/>
</dbReference>
<dbReference type="Pfam" id="PF00023">
    <property type="entry name" value="Ank"/>
    <property type="match status" value="1"/>
</dbReference>
<evidence type="ECO:0000256" key="3">
    <source>
        <dbReference type="PROSITE-ProRule" id="PRU00023"/>
    </source>
</evidence>
<reference evidence="5 6" key="1">
    <citation type="submission" date="2019-10" db="EMBL/GenBank/DDBJ databases">
        <authorList>
            <person name="Palmer J.M."/>
        </authorList>
    </citation>
    <scope>NUCLEOTIDE SEQUENCE [LARGE SCALE GENOMIC DNA]</scope>
    <source>
        <strain evidence="5 6">TWF730</strain>
    </source>
</reference>
<feature type="repeat" description="ANK" evidence="3">
    <location>
        <begin position="48"/>
        <end position="80"/>
    </location>
</feature>
<evidence type="ECO:0000313" key="5">
    <source>
        <dbReference type="EMBL" id="KAK6352067.1"/>
    </source>
</evidence>
<dbReference type="SMART" id="SM00248">
    <property type="entry name" value="ANK"/>
    <property type="match status" value="4"/>
</dbReference>
<dbReference type="EMBL" id="JAVHNS010000006">
    <property type="protein sequence ID" value="KAK6352067.1"/>
    <property type="molecule type" value="Genomic_DNA"/>
</dbReference>
<feature type="region of interest" description="Disordered" evidence="4">
    <location>
        <begin position="313"/>
        <end position="335"/>
    </location>
</feature>
<dbReference type="Pfam" id="PF12796">
    <property type="entry name" value="Ank_2"/>
    <property type="match status" value="1"/>
</dbReference>
<proteinExistence type="predicted"/>
<gene>
    <name evidence="5" type="ORF">TWF730_008899</name>
</gene>
<organism evidence="5 6">
    <name type="scientific">Orbilia blumenaviensis</name>
    <dbReference type="NCBI Taxonomy" id="1796055"/>
    <lineage>
        <taxon>Eukaryota</taxon>
        <taxon>Fungi</taxon>
        <taxon>Dikarya</taxon>
        <taxon>Ascomycota</taxon>
        <taxon>Pezizomycotina</taxon>
        <taxon>Orbiliomycetes</taxon>
        <taxon>Orbiliales</taxon>
        <taxon>Orbiliaceae</taxon>
        <taxon>Orbilia</taxon>
    </lineage>
</organism>
<evidence type="ECO:0000256" key="4">
    <source>
        <dbReference type="SAM" id="MobiDB-lite"/>
    </source>
</evidence>
<evidence type="ECO:0000313" key="6">
    <source>
        <dbReference type="Proteomes" id="UP001373714"/>
    </source>
</evidence>
<sequence>MFPDQAVGLESFQLSRIHKLVLKVESGDLEAELRRCDGTGLINKPDKSGRTPLHWAVQKDDPELVQLLLTYGADPTVCHFDNACSLRIAKSVQVLRQCIQYCRPSHIQDCTCRGGNSLLVHCLFHSDFSQSDAIGVAKAILEVGEGFLDINSPDRQGHSPLTEAISSNKVEITKFLLEAGSDYNRVNKKGQTAAMVGLSKESHQALAVLFDEPREFDFTTKDQDGWNILHYLMQYSNTDILNLVSVIGITGVSINDENKNGQTARDILTNRMGTNKHRGGSFFYALGRTNLEEVFHSFLDRVEGASRVSQVEQSFDRDSEVNTESSSQSGDADCDDEFCDALESLVLSDL</sequence>
<dbReference type="PROSITE" id="PS50088">
    <property type="entry name" value="ANK_REPEAT"/>
    <property type="match status" value="2"/>
</dbReference>
<dbReference type="Gene3D" id="1.25.40.20">
    <property type="entry name" value="Ankyrin repeat-containing domain"/>
    <property type="match status" value="2"/>
</dbReference>
<feature type="repeat" description="ANK" evidence="3">
    <location>
        <begin position="156"/>
        <end position="188"/>
    </location>
</feature>
<name>A0AAV9UZJ2_9PEZI</name>
<dbReference type="InterPro" id="IPR002110">
    <property type="entry name" value="Ankyrin_rpt"/>
</dbReference>
<dbReference type="PANTHER" id="PTHR24198">
    <property type="entry name" value="ANKYRIN REPEAT AND PROTEIN KINASE DOMAIN-CONTAINING PROTEIN"/>
    <property type="match status" value="1"/>
</dbReference>
<protein>
    <submittedName>
        <fullName evidence="5">Uncharacterized protein</fullName>
    </submittedName>
</protein>
<keyword evidence="6" id="KW-1185">Reference proteome</keyword>
<dbReference type="PROSITE" id="PS50297">
    <property type="entry name" value="ANK_REP_REGION"/>
    <property type="match status" value="2"/>
</dbReference>
<accession>A0AAV9UZJ2</accession>
<comment type="caution">
    <text evidence="5">The sequence shown here is derived from an EMBL/GenBank/DDBJ whole genome shotgun (WGS) entry which is preliminary data.</text>
</comment>
<keyword evidence="2 3" id="KW-0040">ANK repeat</keyword>
<keyword evidence="1" id="KW-0677">Repeat</keyword>